<dbReference type="EMBL" id="JTDY01004587">
    <property type="protein sequence ID" value="KOB67982.1"/>
    <property type="molecule type" value="Genomic_DNA"/>
</dbReference>
<dbReference type="Proteomes" id="UP000037510">
    <property type="component" value="Unassembled WGS sequence"/>
</dbReference>
<dbReference type="GO" id="GO:0007165">
    <property type="term" value="P:signal transduction"/>
    <property type="evidence" value="ECO:0007669"/>
    <property type="project" value="InterPro"/>
</dbReference>
<dbReference type="InterPro" id="IPR052227">
    <property type="entry name" value="Arf-Rho-GAP_ANK-PH_domain"/>
</dbReference>
<feature type="non-terminal residue" evidence="2">
    <location>
        <position position="142"/>
    </location>
</feature>
<evidence type="ECO:0000259" key="1">
    <source>
        <dbReference type="PROSITE" id="PS50238"/>
    </source>
</evidence>
<dbReference type="PANTHER" id="PTHR45899:SF5">
    <property type="entry name" value="ARF-GAP WITH RHO-GAP DOMAIN, ANK REPEAT AND PH DOMAIN-CONTAINING PROTEIN 1-LIKE"/>
    <property type="match status" value="1"/>
</dbReference>
<dbReference type="GO" id="GO:0005096">
    <property type="term" value="F:GTPase activator activity"/>
    <property type="evidence" value="ECO:0007669"/>
    <property type="project" value="TreeGrafter"/>
</dbReference>
<dbReference type="Pfam" id="PF00620">
    <property type="entry name" value="RhoGAP"/>
    <property type="match status" value="1"/>
</dbReference>
<gene>
    <name evidence="2" type="ORF">OBRU01_18991</name>
</gene>
<evidence type="ECO:0000313" key="3">
    <source>
        <dbReference type="Proteomes" id="UP000037510"/>
    </source>
</evidence>
<dbReference type="Gene3D" id="1.10.555.10">
    <property type="entry name" value="Rho GTPase activation protein"/>
    <property type="match status" value="1"/>
</dbReference>
<dbReference type="InterPro" id="IPR008936">
    <property type="entry name" value="Rho_GTPase_activation_prot"/>
</dbReference>
<dbReference type="InterPro" id="IPR000198">
    <property type="entry name" value="RhoGAP_dom"/>
</dbReference>
<dbReference type="GO" id="GO:0008360">
    <property type="term" value="P:regulation of cell shape"/>
    <property type="evidence" value="ECO:0007669"/>
    <property type="project" value="TreeGrafter"/>
</dbReference>
<dbReference type="PANTHER" id="PTHR45899">
    <property type="entry name" value="RHO GTPASE ACTIVATING PROTEIN AT 15B, ISOFORM C"/>
    <property type="match status" value="1"/>
</dbReference>
<dbReference type="GO" id="GO:0005547">
    <property type="term" value="F:phosphatidylinositol-3,4,5-trisphosphate binding"/>
    <property type="evidence" value="ECO:0007669"/>
    <property type="project" value="TreeGrafter"/>
</dbReference>
<reference evidence="2 3" key="1">
    <citation type="journal article" date="2015" name="Genome Biol. Evol.">
        <title>The genome of winter moth (Operophtera brumata) provides a genomic perspective on sexual dimorphism and phenology.</title>
        <authorList>
            <person name="Derks M.F."/>
            <person name="Smit S."/>
            <person name="Salis L."/>
            <person name="Schijlen E."/>
            <person name="Bossers A."/>
            <person name="Mateman C."/>
            <person name="Pijl A.S."/>
            <person name="de Ridder D."/>
            <person name="Groenen M.A."/>
            <person name="Visser M.E."/>
            <person name="Megens H.J."/>
        </authorList>
    </citation>
    <scope>NUCLEOTIDE SEQUENCE [LARGE SCALE GENOMIC DNA]</scope>
    <source>
        <strain evidence="2">WM2013NL</strain>
        <tissue evidence="2">Head and thorax</tissue>
    </source>
</reference>
<comment type="caution">
    <text evidence="2">The sequence shown here is derived from an EMBL/GenBank/DDBJ whole genome shotgun (WGS) entry which is preliminary data.</text>
</comment>
<dbReference type="GO" id="GO:0005737">
    <property type="term" value="C:cytoplasm"/>
    <property type="evidence" value="ECO:0007669"/>
    <property type="project" value="TreeGrafter"/>
</dbReference>
<dbReference type="AlphaFoldDB" id="A0A0L7KXK0"/>
<dbReference type="SUPFAM" id="SSF48350">
    <property type="entry name" value="GTPase activation domain, GAP"/>
    <property type="match status" value="1"/>
</dbReference>
<name>A0A0L7KXK0_OPEBR</name>
<proteinExistence type="predicted"/>
<dbReference type="STRING" id="104452.A0A0L7KXK0"/>
<evidence type="ECO:0000313" key="2">
    <source>
        <dbReference type="EMBL" id="KOB67982.1"/>
    </source>
</evidence>
<feature type="non-terminal residue" evidence="2">
    <location>
        <position position="1"/>
    </location>
</feature>
<organism evidence="2 3">
    <name type="scientific">Operophtera brumata</name>
    <name type="common">Winter moth</name>
    <name type="synonym">Phalaena brumata</name>
    <dbReference type="NCBI Taxonomy" id="104452"/>
    <lineage>
        <taxon>Eukaryota</taxon>
        <taxon>Metazoa</taxon>
        <taxon>Ecdysozoa</taxon>
        <taxon>Arthropoda</taxon>
        <taxon>Hexapoda</taxon>
        <taxon>Insecta</taxon>
        <taxon>Pterygota</taxon>
        <taxon>Neoptera</taxon>
        <taxon>Endopterygota</taxon>
        <taxon>Lepidoptera</taxon>
        <taxon>Glossata</taxon>
        <taxon>Ditrysia</taxon>
        <taxon>Geometroidea</taxon>
        <taxon>Geometridae</taxon>
        <taxon>Larentiinae</taxon>
        <taxon>Operophtera</taxon>
    </lineage>
</organism>
<keyword evidence="3" id="KW-1185">Reference proteome</keyword>
<dbReference type="PROSITE" id="PS50238">
    <property type="entry name" value="RHOGAP"/>
    <property type="match status" value="1"/>
</dbReference>
<accession>A0A0L7KXK0</accession>
<feature type="domain" description="Rho-GAP" evidence="1">
    <location>
        <begin position="1"/>
        <end position="77"/>
    </location>
</feature>
<sequence>MMSLPLVARQTARKLFAHLHFLQTMSHANKMTADNLASVWVPTIMPSPMTNNAAQTAWSSKEVFVVRDLIIHFESIWESTESEKRREDAMRKILMRVLSNSAPSKDKPWFGCTIAGAVNEDRLKWMTAMMYGEHANILPTPR</sequence>
<protein>
    <recommendedName>
        <fullName evidence="1">Rho-GAP domain-containing protein</fullName>
    </recommendedName>
</protein>